<protein>
    <recommendedName>
        <fullName evidence="4">DUF1127 domain-containing protein</fullName>
    </recommendedName>
</protein>
<organism evidence="2 3">
    <name type="scientific">Paracoccus rhizosphaerae</name>
    <dbReference type="NCBI Taxonomy" id="1133347"/>
    <lineage>
        <taxon>Bacteria</taxon>
        <taxon>Pseudomonadati</taxon>
        <taxon>Pseudomonadota</taxon>
        <taxon>Alphaproteobacteria</taxon>
        <taxon>Rhodobacterales</taxon>
        <taxon>Paracoccaceae</taxon>
        <taxon>Paracoccus</taxon>
    </lineage>
</organism>
<dbReference type="RefSeq" id="WP_265505315.1">
    <property type="nucleotide sequence ID" value="NZ_JAOTBE010000001.1"/>
</dbReference>
<proteinExistence type="predicted"/>
<reference evidence="2 3" key="1">
    <citation type="submission" date="2024-09" db="EMBL/GenBank/DDBJ databases">
        <authorList>
            <person name="Sun Q."/>
            <person name="Mori K."/>
        </authorList>
    </citation>
    <scope>NUCLEOTIDE SEQUENCE [LARGE SCALE GENOMIC DNA]</scope>
    <source>
        <strain evidence="2 3">CCM 7904</strain>
    </source>
</reference>
<gene>
    <name evidence="2" type="ORF">ACFFIZ_05505</name>
</gene>
<accession>A0ABV6CGB6</accession>
<feature type="compositionally biased region" description="Basic and acidic residues" evidence="1">
    <location>
        <begin position="56"/>
        <end position="65"/>
    </location>
</feature>
<keyword evidence="3" id="KW-1185">Reference proteome</keyword>
<sequence>MIAQLLPQANGLHPTLHRLIRRHGATAVLWALVRALLMPRRRRPRPPDPYHLSPHMRRDIGLPPRDPHVPRYWELR</sequence>
<name>A0ABV6CGB6_9RHOB</name>
<evidence type="ECO:0000256" key="1">
    <source>
        <dbReference type="SAM" id="MobiDB-lite"/>
    </source>
</evidence>
<evidence type="ECO:0000313" key="3">
    <source>
        <dbReference type="Proteomes" id="UP001589795"/>
    </source>
</evidence>
<dbReference type="Proteomes" id="UP001589795">
    <property type="component" value="Unassembled WGS sequence"/>
</dbReference>
<comment type="caution">
    <text evidence="2">The sequence shown here is derived from an EMBL/GenBank/DDBJ whole genome shotgun (WGS) entry which is preliminary data.</text>
</comment>
<dbReference type="EMBL" id="JBHLWQ010000055">
    <property type="protein sequence ID" value="MFC0199784.1"/>
    <property type="molecule type" value="Genomic_DNA"/>
</dbReference>
<evidence type="ECO:0000313" key="2">
    <source>
        <dbReference type="EMBL" id="MFC0199784.1"/>
    </source>
</evidence>
<feature type="region of interest" description="Disordered" evidence="1">
    <location>
        <begin position="41"/>
        <end position="65"/>
    </location>
</feature>
<evidence type="ECO:0008006" key="4">
    <source>
        <dbReference type="Google" id="ProtNLM"/>
    </source>
</evidence>